<dbReference type="Pfam" id="PF07963">
    <property type="entry name" value="N_methyl"/>
    <property type="match status" value="1"/>
</dbReference>
<accession>A0A1A6DZ23</accession>
<proteinExistence type="predicted"/>
<protein>
    <recommendedName>
        <fullName evidence="3">Type II secretion system protein J</fullName>
    </recommendedName>
</protein>
<comment type="caution">
    <text evidence="1">The sequence shown here is derived from an EMBL/GenBank/DDBJ whole genome shotgun (WGS) entry which is preliminary data.</text>
</comment>
<dbReference type="RefSeq" id="WP_068606523.1">
    <property type="nucleotide sequence ID" value="NZ_LZDH01000005.1"/>
</dbReference>
<gene>
    <name evidence="1" type="ORF">A9O67_11455</name>
</gene>
<name>A0A1A6DZ23_9BURK</name>
<dbReference type="EMBL" id="LZDH01000005">
    <property type="protein sequence ID" value="OBS31926.1"/>
    <property type="molecule type" value="Genomic_DNA"/>
</dbReference>
<dbReference type="AlphaFoldDB" id="A0A1A6DZ23"/>
<evidence type="ECO:0000313" key="2">
    <source>
        <dbReference type="Proteomes" id="UP000091969"/>
    </source>
</evidence>
<evidence type="ECO:0000313" key="1">
    <source>
        <dbReference type="EMBL" id="OBS31926.1"/>
    </source>
</evidence>
<sequence length="249" mass="27191">MRGARYRRTWGFTLVEVLVALVLFSLLAVGLGGALRALGDTQERVLRQSQRVETMVAVGAFLRTVTGAVVRDEYRSADPGAAATAARLRYQIAPHELQWIGIMPARPAMGGRTEFRLALEPDASAPARRHLVLRHRPWMPLTAANTAPAGFLDWSAAAAEILAEDVTELVIQVRGERPSGWPPDRPWDADWRADWPADANDLPQAIRLQITDRHGHWPPLLATIFPTVPSAGGLSQAVVGGTPVRGRAR</sequence>
<reference evidence="1 2" key="1">
    <citation type="submission" date="2016-06" db="EMBL/GenBank/DDBJ databases">
        <title>Genome sequence of Tepidimonas fonticaldi PL17.</title>
        <authorList>
            <person name="Pinnaka A.K."/>
        </authorList>
    </citation>
    <scope>NUCLEOTIDE SEQUENCE [LARGE SCALE GENOMIC DNA]</scope>
    <source>
        <strain evidence="1 2">PL17</strain>
    </source>
</reference>
<organism evidence="1 2">
    <name type="scientific">Tepidimonas fonticaldi</name>
    <dbReference type="NCBI Taxonomy" id="1101373"/>
    <lineage>
        <taxon>Bacteria</taxon>
        <taxon>Pseudomonadati</taxon>
        <taxon>Pseudomonadota</taxon>
        <taxon>Betaproteobacteria</taxon>
        <taxon>Burkholderiales</taxon>
        <taxon>Tepidimonas</taxon>
    </lineage>
</organism>
<dbReference type="NCBIfam" id="TIGR02532">
    <property type="entry name" value="IV_pilin_GFxxxE"/>
    <property type="match status" value="1"/>
</dbReference>
<keyword evidence="2" id="KW-1185">Reference proteome</keyword>
<dbReference type="OrthoDB" id="8819738at2"/>
<dbReference type="STRING" id="1101373.A9O67_11455"/>
<dbReference type="InterPro" id="IPR012902">
    <property type="entry name" value="N_methyl_site"/>
</dbReference>
<dbReference type="Proteomes" id="UP000091969">
    <property type="component" value="Unassembled WGS sequence"/>
</dbReference>
<evidence type="ECO:0008006" key="3">
    <source>
        <dbReference type="Google" id="ProtNLM"/>
    </source>
</evidence>